<sequence length="140" mass="15097">MRTHPMRARRRQAGLGLVQVAVISALVAGVGMCAMMSMRADRNFFAEGWAKLSGSAGARAGDLLDQGRRAANGDDGLLRKCVIKGRTVVSNEDCKPDNRTSKVIRTSETRGFVTPKAVAPAPEAPTSMPEVDKMIEKQLR</sequence>
<dbReference type="EMBL" id="PXWF02000037">
    <property type="protein sequence ID" value="PWF55275.1"/>
    <property type="molecule type" value="Genomic_DNA"/>
</dbReference>
<dbReference type="OrthoDB" id="8778598at2"/>
<reference evidence="2 3" key="1">
    <citation type="submission" date="2018-04" db="EMBL/GenBank/DDBJ databases">
        <title>Massilia violaceinigra sp. nov., a novel purple-pigmented bacterium isolated from Tianshan glacier, Xinjiang, China.</title>
        <authorList>
            <person name="Wang H."/>
        </authorList>
    </citation>
    <scope>NUCLEOTIDE SEQUENCE [LARGE SCALE GENOMIC DNA]</scope>
    <source>
        <strain evidence="2 3">B448-2</strain>
    </source>
</reference>
<keyword evidence="3" id="KW-1185">Reference proteome</keyword>
<name>A0A2U2I6G4_9BURK</name>
<dbReference type="AlphaFoldDB" id="A0A2U2I6G4"/>
<feature type="compositionally biased region" description="Basic and acidic residues" evidence="1">
    <location>
        <begin position="130"/>
        <end position="140"/>
    </location>
</feature>
<evidence type="ECO:0000256" key="1">
    <source>
        <dbReference type="SAM" id="MobiDB-lite"/>
    </source>
</evidence>
<proteinExistence type="predicted"/>
<dbReference type="Proteomes" id="UP000241421">
    <property type="component" value="Unassembled WGS sequence"/>
</dbReference>
<dbReference type="RefSeq" id="WP_106755943.1">
    <property type="nucleotide sequence ID" value="NZ_PXWF02000037.1"/>
</dbReference>
<evidence type="ECO:0000313" key="3">
    <source>
        <dbReference type="Proteomes" id="UP000241421"/>
    </source>
</evidence>
<gene>
    <name evidence="2" type="ORF">C7C56_002600</name>
</gene>
<protein>
    <recommendedName>
        <fullName evidence="4">DUF4124 domain-containing protein</fullName>
    </recommendedName>
</protein>
<evidence type="ECO:0000313" key="2">
    <source>
        <dbReference type="EMBL" id="PWF55275.1"/>
    </source>
</evidence>
<evidence type="ECO:0008006" key="4">
    <source>
        <dbReference type="Google" id="ProtNLM"/>
    </source>
</evidence>
<comment type="caution">
    <text evidence="2">The sequence shown here is derived from an EMBL/GenBank/DDBJ whole genome shotgun (WGS) entry which is preliminary data.</text>
</comment>
<accession>A0A2U2I6G4</accession>
<organism evidence="2 3">
    <name type="scientific">Massilia glaciei</name>
    <dbReference type="NCBI Taxonomy" id="1524097"/>
    <lineage>
        <taxon>Bacteria</taxon>
        <taxon>Pseudomonadati</taxon>
        <taxon>Pseudomonadota</taxon>
        <taxon>Betaproteobacteria</taxon>
        <taxon>Burkholderiales</taxon>
        <taxon>Oxalobacteraceae</taxon>
        <taxon>Telluria group</taxon>
        <taxon>Massilia</taxon>
    </lineage>
</organism>
<feature type="region of interest" description="Disordered" evidence="1">
    <location>
        <begin position="118"/>
        <end position="140"/>
    </location>
</feature>